<name>A0A814AZ82_9BILA</name>
<proteinExistence type="predicted"/>
<evidence type="ECO:0000313" key="2">
    <source>
        <dbReference type="EMBL" id="CAF1046365.1"/>
    </source>
</evidence>
<dbReference type="EMBL" id="CAJOBE010000034">
    <property type="protein sequence ID" value="CAF3546975.1"/>
    <property type="molecule type" value="Genomic_DNA"/>
</dbReference>
<reference evidence="1" key="1">
    <citation type="submission" date="2021-02" db="EMBL/GenBank/DDBJ databases">
        <authorList>
            <person name="Nowell W R."/>
        </authorList>
    </citation>
    <scope>NUCLEOTIDE SEQUENCE</scope>
</reference>
<evidence type="ECO:0000313" key="1">
    <source>
        <dbReference type="EMBL" id="CAF0920803.1"/>
    </source>
</evidence>
<dbReference type="Proteomes" id="UP000663864">
    <property type="component" value="Unassembled WGS sequence"/>
</dbReference>
<dbReference type="EMBL" id="CAJOBD010000089">
    <property type="protein sequence ID" value="CAF3571037.1"/>
    <property type="molecule type" value="Genomic_DNA"/>
</dbReference>
<evidence type="ECO:0000313" key="5">
    <source>
        <dbReference type="EMBL" id="CAF3610990.1"/>
    </source>
</evidence>
<dbReference type="Proteomes" id="UP000663874">
    <property type="component" value="Unassembled WGS sequence"/>
</dbReference>
<dbReference type="Proteomes" id="UP000663823">
    <property type="component" value="Unassembled WGS sequence"/>
</dbReference>
<evidence type="ECO:0000313" key="3">
    <source>
        <dbReference type="EMBL" id="CAF3546975.1"/>
    </source>
</evidence>
<organism evidence="1 6">
    <name type="scientific">Rotaria sordida</name>
    <dbReference type="NCBI Taxonomy" id="392033"/>
    <lineage>
        <taxon>Eukaryota</taxon>
        <taxon>Metazoa</taxon>
        <taxon>Spiralia</taxon>
        <taxon>Gnathifera</taxon>
        <taxon>Rotifera</taxon>
        <taxon>Eurotatoria</taxon>
        <taxon>Bdelloidea</taxon>
        <taxon>Philodinida</taxon>
        <taxon>Philodinidae</taxon>
        <taxon>Rotaria</taxon>
    </lineage>
</organism>
<dbReference type="EMBL" id="CAJOAX010000542">
    <property type="protein sequence ID" value="CAF3610990.1"/>
    <property type="molecule type" value="Genomic_DNA"/>
</dbReference>
<accession>A0A814AZ82</accession>
<evidence type="ECO:0000313" key="4">
    <source>
        <dbReference type="EMBL" id="CAF3571037.1"/>
    </source>
</evidence>
<dbReference type="AlphaFoldDB" id="A0A814AZ82"/>
<sequence length="85" mass="9873">MDDTIKSLKDELDEMKKKYIGEQRKNELKYNKNLNSINQIFTSTVCSIFEKMKTENNNTEVDGIINATLNQLAILNNEKSTYLTH</sequence>
<dbReference type="Proteomes" id="UP000663889">
    <property type="component" value="Unassembled WGS sequence"/>
</dbReference>
<evidence type="ECO:0000313" key="6">
    <source>
        <dbReference type="Proteomes" id="UP000663864"/>
    </source>
</evidence>
<dbReference type="EMBL" id="CAJNOT010000268">
    <property type="protein sequence ID" value="CAF0920803.1"/>
    <property type="molecule type" value="Genomic_DNA"/>
</dbReference>
<gene>
    <name evidence="3" type="ORF">FNK824_LOCUS759</name>
    <name evidence="4" type="ORF">JBS370_LOCUS2322</name>
    <name evidence="5" type="ORF">OTI717_LOCUS7302</name>
    <name evidence="2" type="ORF">SEV965_LOCUS13104</name>
    <name evidence="1" type="ORF">ZHD862_LOCUS8383</name>
</gene>
<dbReference type="EMBL" id="CAJNOU010000611">
    <property type="protein sequence ID" value="CAF1046365.1"/>
    <property type="molecule type" value="Genomic_DNA"/>
</dbReference>
<comment type="caution">
    <text evidence="1">The sequence shown here is derived from an EMBL/GenBank/DDBJ whole genome shotgun (WGS) entry which is preliminary data.</text>
</comment>
<dbReference type="Proteomes" id="UP000663836">
    <property type="component" value="Unassembled WGS sequence"/>
</dbReference>
<protein>
    <submittedName>
        <fullName evidence="1">Uncharacterized protein</fullName>
    </submittedName>
</protein>